<dbReference type="InterPro" id="IPR034660">
    <property type="entry name" value="DinB/YfiT-like"/>
</dbReference>
<keyword evidence="2" id="KW-1185">Reference proteome</keyword>
<dbReference type="Proteomes" id="UP000469185">
    <property type="component" value="Unassembled WGS sequence"/>
</dbReference>
<evidence type="ECO:0000313" key="1">
    <source>
        <dbReference type="EMBL" id="NED94797.1"/>
    </source>
</evidence>
<sequence length="182" mass="20324">MRDMTVIRESVAGDEVEMLFFALQRARAQFAWKCGGLDETGLRKRLPPSNMTLGGLLKHLARAEDERVSTFLTGEPMGPPWLRENFEADPDWDWNSAADDSPEELYALWRGAVERSQAAWSRVLADGSLDEPSVFTTESGESPNLRRVLVDAIEEYIRHTGHADLLREAVDGLVGDDPPQPS</sequence>
<reference evidence="1 2" key="1">
    <citation type="submission" date="2020-02" db="EMBL/GenBank/DDBJ databases">
        <authorList>
            <person name="Li X.-J."/>
            <person name="Feng X.-M."/>
        </authorList>
    </citation>
    <scope>NUCLEOTIDE SEQUENCE [LARGE SCALE GENOMIC DNA]</scope>
    <source>
        <strain evidence="1 2">CGMCC 4.7225</strain>
    </source>
</reference>
<organism evidence="1 2">
    <name type="scientific">Phytoactinopolyspora alkaliphila</name>
    <dbReference type="NCBI Taxonomy" id="1783498"/>
    <lineage>
        <taxon>Bacteria</taxon>
        <taxon>Bacillati</taxon>
        <taxon>Actinomycetota</taxon>
        <taxon>Actinomycetes</taxon>
        <taxon>Jiangellales</taxon>
        <taxon>Jiangellaceae</taxon>
        <taxon>Phytoactinopolyspora</taxon>
    </lineage>
</organism>
<dbReference type="SUPFAM" id="SSF109854">
    <property type="entry name" value="DinB/YfiT-like putative metalloenzymes"/>
    <property type="match status" value="1"/>
</dbReference>
<gene>
    <name evidence="1" type="ORF">G1H11_05680</name>
</gene>
<dbReference type="EMBL" id="JAAGOB010000002">
    <property type="protein sequence ID" value="NED94797.1"/>
    <property type="molecule type" value="Genomic_DNA"/>
</dbReference>
<dbReference type="Pfam" id="PF04978">
    <property type="entry name" value="MST"/>
    <property type="match status" value="1"/>
</dbReference>
<protein>
    <submittedName>
        <fullName evidence="1">DUF664 domain-containing protein</fullName>
    </submittedName>
</protein>
<accession>A0A6N9YIL4</accession>
<comment type="caution">
    <text evidence="1">The sequence shown here is derived from an EMBL/GenBank/DDBJ whole genome shotgun (WGS) entry which is preliminary data.</text>
</comment>
<dbReference type="Gene3D" id="1.20.120.450">
    <property type="entry name" value="dinb family like domain"/>
    <property type="match status" value="1"/>
</dbReference>
<dbReference type="AlphaFoldDB" id="A0A6N9YIL4"/>
<dbReference type="InterPro" id="IPR007061">
    <property type="entry name" value="MST-like"/>
</dbReference>
<proteinExistence type="predicted"/>
<evidence type="ECO:0000313" key="2">
    <source>
        <dbReference type="Proteomes" id="UP000469185"/>
    </source>
</evidence>
<name>A0A6N9YIL4_9ACTN</name>